<dbReference type="GO" id="GO:0061863">
    <property type="term" value="F:microtubule plus end polymerase"/>
    <property type="evidence" value="ECO:0007669"/>
    <property type="project" value="InterPro"/>
</dbReference>
<dbReference type="SMART" id="SM01349">
    <property type="entry name" value="TOG"/>
    <property type="match status" value="2"/>
</dbReference>
<dbReference type="EMBL" id="CAJOBO010000132">
    <property type="protein sequence ID" value="CAF4138511.1"/>
    <property type="molecule type" value="Genomic_DNA"/>
</dbReference>
<dbReference type="Gene3D" id="1.25.10.10">
    <property type="entry name" value="Leucine-rich Repeat Variant"/>
    <property type="match status" value="2"/>
</dbReference>
<keyword evidence="3" id="KW-0206">Cytoskeleton</keyword>
<dbReference type="AlphaFoldDB" id="A0A818IFQ4"/>
<reference evidence="6" key="1">
    <citation type="submission" date="2021-02" db="EMBL/GenBank/DDBJ databases">
        <authorList>
            <person name="Nowell W R."/>
        </authorList>
    </citation>
    <scope>NUCLEOTIDE SEQUENCE</scope>
</reference>
<feature type="compositionally biased region" description="Low complexity" evidence="4">
    <location>
        <begin position="685"/>
        <end position="721"/>
    </location>
</feature>
<dbReference type="InterPro" id="IPR045110">
    <property type="entry name" value="XMAP215"/>
</dbReference>
<dbReference type="GO" id="GO:0046785">
    <property type="term" value="P:microtubule polymerization"/>
    <property type="evidence" value="ECO:0007669"/>
    <property type="project" value="InterPro"/>
</dbReference>
<feature type="compositionally biased region" description="Low complexity" evidence="4">
    <location>
        <begin position="633"/>
        <end position="660"/>
    </location>
</feature>
<feature type="compositionally biased region" description="Polar residues" evidence="4">
    <location>
        <begin position="605"/>
        <end position="632"/>
    </location>
</feature>
<evidence type="ECO:0000259" key="5">
    <source>
        <dbReference type="SMART" id="SM01349"/>
    </source>
</evidence>
<accession>A0A818IFQ4</accession>
<evidence type="ECO:0000256" key="3">
    <source>
        <dbReference type="ARBA" id="ARBA00023212"/>
    </source>
</evidence>
<proteinExistence type="predicted"/>
<sequence>MATVGGSDDNEWQKLPPDQKVQHKAWKARMTGYEECIKLFRAQPSDQSPEFNKYVNLMKKFVIDSNENAREKALDAVFAFVEEANVAGKVVNDVASGLIAKCLNSRSKMRERGFEILLMYIEIEKQIEIEDELVKGLENKQPKIVQACLEILRKGLSVFGSKILPIKPFLKQVIPLLDDRDKMVRDESKLLLVEVYKWIGKQTLTPMIQNVKPIQMQELQTEFEKLDLNGADKPRQTRFLRSQQDLKERIEGTAAASSIVVDDTNIEMQEDLDPFEMIEPVNILERLSKDFFEKLESKQWKDRKEVLDDLLTLLTQNPKPKPDSDYSELVKVLKKIITKDSNITVVLVAGKCLTALAKGLRKAFKNYALGTIDVCLDRCREKKTNILEVFREACEAAYPATNLEQLSEIAVVLLAHKTPIVRQSTHQFFTKCFSMATQATLSKKILKIYLVSLIKNTGEADQSVRESAFECLGMLWKCLGEKHILPNLADMDELKLNKIKEYAEKSVLLNLRGEPRSTAPVSMINGASSSPVSPIIIIKQKPTNIQVTVDKHDEEPTQSKPSVVIKKKPIVVIAKPPTPPPPASPTKNELLEDKKKEARPPKTAASITTTAPRVASSRSKPTVANTSTSNIKLTLPKARPATAPPTKSTLSPPTITTTNTQRLVPIVQTSTTKIRAKPPVSTNRRSSFGSTLSSSTSNLQRQSTSTNGSTSSLSSTNTQTSIPCTRPETPTSSTTMKILRSVSNDVISSPNPSTNNGKSRIPIRAIPISSIVKKSLT</sequence>
<comment type="caution">
    <text evidence="6">The sequence shown here is derived from an EMBL/GenBank/DDBJ whole genome shotgun (WGS) entry which is preliminary data.</text>
</comment>
<gene>
    <name evidence="7" type="ORF">HFQ381_LOCUS3608</name>
    <name evidence="6" type="ORF">LUA448_LOCUS26586</name>
</gene>
<comment type="subcellular location">
    <subcellularLocation>
        <location evidence="1">Cytoplasm</location>
        <location evidence="1">Cytoskeleton</location>
    </subcellularLocation>
</comment>
<dbReference type="PANTHER" id="PTHR12609">
    <property type="entry name" value="MICROTUBULE ASSOCIATED PROTEIN XMAP215"/>
    <property type="match status" value="1"/>
</dbReference>
<dbReference type="Proteomes" id="UP000663833">
    <property type="component" value="Unassembled WGS sequence"/>
</dbReference>
<evidence type="ECO:0000256" key="1">
    <source>
        <dbReference type="ARBA" id="ARBA00004245"/>
    </source>
</evidence>
<evidence type="ECO:0000256" key="2">
    <source>
        <dbReference type="ARBA" id="ARBA00022490"/>
    </source>
</evidence>
<dbReference type="Pfam" id="PF21041">
    <property type="entry name" value="XMAP215_CLASP_TOG"/>
    <property type="match status" value="2"/>
</dbReference>
<dbReference type="GO" id="GO:0007051">
    <property type="term" value="P:spindle organization"/>
    <property type="evidence" value="ECO:0007669"/>
    <property type="project" value="InterPro"/>
</dbReference>
<keyword evidence="2" id="KW-0963">Cytoplasm</keyword>
<dbReference type="GO" id="GO:0030951">
    <property type="term" value="P:establishment or maintenance of microtubule cytoskeleton polarity"/>
    <property type="evidence" value="ECO:0007669"/>
    <property type="project" value="InterPro"/>
</dbReference>
<dbReference type="InterPro" id="IPR034085">
    <property type="entry name" value="TOG"/>
</dbReference>
<dbReference type="Proteomes" id="UP000663851">
    <property type="component" value="Unassembled WGS sequence"/>
</dbReference>
<dbReference type="EMBL" id="CAJNYD010003595">
    <property type="protein sequence ID" value="CAF3523710.1"/>
    <property type="molecule type" value="Genomic_DNA"/>
</dbReference>
<dbReference type="SUPFAM" id="SSF48371">
    <property type="entry name" value="ARM repeat"/>
    <property type="match status" value="1"/>
</dbReference>
<protein>
    <recommendedName>
        <fullName evidence="5">TOG domain-containing protein</fullName>
    </recommendedName>
</protein>
<organism evidence="6 8">
    <name type="scientific">Rotaria socialis</name>
    <dbReference type="NCBI Taxonomy" id="392032"/>
    <lineage>
        <taxon>Eukaryota</taxon>
        <taxon>Metazoa</taxon>
        <taxon>Spiralia</taxon>
        <taxon>Gnathifera</taxon>
        <taxon>Rotifera</taxon>
        <taxon>Eurotatoria</taxon>
        <taxon>Bdelloidea</taxon>
        <taxon>Philodinida</taxon>
        <taxon>Philodinidae</taxon>
        <taxon>Rotaria</taxon>
    </lineage>
</organism>
<dbReference type="FunFam" id="1.25.10.10:FF:000019">
    <property type="entry name" value="Cytoskeleton-associated protein 5"/>
    <property type="match status" value="1"/>
</dbReference>
<dbReference type="GO" id="GO:0005856">
    <property type="term" value="C:cytoskeleton"/>
    <property type="evidence" value="ECO:0007669"/>
    <property type="project" value="UniProtKB-SubCell"/>
</dbReference>
<dbReference type="GO" id="GO:0051010">
    <property type="term" value="F:microtubule plus-end binding"/>
    <property type="evidence" value="ECO:0007669"/>
    <property type="project" value="InterPro"/>
</dbReference>
<feature type="domain" description="TOG" evidence="5">
    <location>
        <begin position="276"/>
        <end position="512"/>
    </location>
</feature>
<evidence type="ECO:0000256" key="4">
    <source>
        <dbReference type="SAM" id="MobiDB-lite"/>
    </source>
</evidence>
<name>A0A818IFQ4_9BILA</name>
<evidence type="ECO:0000313" key="7">
    <source>
        <dbReference type="EMBL" id="CAF4138511.1"/>
    </source>
</evidence>
<feature type="region of interest" description="Disordered" evidence="4">
    <location>
        <begin position="573"/>
        <end position="735"/>
    </location>
</feature>
<dbReference type="FunFam" id="1.25.10.10:FF:000063">
    <property type="entry name" value="Putative cytoskeleton-associated protein 5"/>
    <property type="match status" value="1"/>
</dbReference>
<dbReference type="InterPro" id="IPR048491">
    <property type="entry name" value="XMAP215_CLASP_TOG"/>
</dbReference>
<dbReference type="InterPro" id="IPR011989">
    <property type="entry name" value="ARM-like"/>
</dbReference>
<dbReference type="InterPro" id="IPR016024">
    <property type="entry name" value="ARM-type_fold"/>
</dbReference>
<evidence type="ECO:0000313" key="8">
    <source>
        <dbReference type="Proteomes" id="UP000663833"/>
    </source>
</evidence>
<feature type="compositionally biased region" description="Basic and acidic residues" evidence="4">
    <location>
        <begin position="589"/>
        <end position="600"/>
    </location>
</feature>
<feature type="domain" description="TOG" evidence="5">
    <location>
        <begin position="7"/>
        <end position="232"/>
    </location>
</feature>
<evidence type="ECO:0000313" key="6">
    <source>
        <dbReference type="EMBL" id="CAF3523710.1"/>
    </source>
</evidence>